<feature type="compositionally biased region" description="Polar residues" evidence="1">
    <location>
        <begin position="265"/>
        <end position="279"/>
    </location>
</feature>
<protein>
    <submittedName>
        <fullName evidence="3">AlNc14C47G3792 protein</fullName>
    </submittedName>
</protein>
<keyword evidence="2" id="KW-0812">Transmembrane</keyword>
<gene>
    <name evidence="3" type="primary">AlNc14C47G3792</name>
    <name evidence="3" type="ORF">ALNC14_043940</name>
</gene>
<feature type="region of interest" description="Disordered" evidence="1">
    <location>
        <begin position="258"/>
        <end position="301"/>
    </location>
</feature>
<proteinExistence type="predicted"/>
<evidence type="ECO:0000313" key="3">
    <source>
        <dbReference type="EMBL" id="CCA18251.1"/>
    </source>
</evidence>
<reference evidence="3" key="1">
    <citation type="journal article" date="2011" name="PLoS Biol.">
        <title>Gene gain and loss during evolution of obligate parasitism in the white rust pathogen of Arabidopsis thaliana.</title>
        <authorList>
            <person name="Kemen E."/>
            <person name="Gardiner A."/>
            <person name="Schultz-Larsen T."/>
            <person name="Kemen A.C."/>
            <person name="Balmuth A.L."/>
            <person name="Robert-Seilaniantz A."/>
            <person name="Bailey K."/>
            <person name="Holub E."/>
            <person name="Studholme D.J."/>
            <person name="Maclean D."/>
            <person name="Jones J.D."/>
        </authorList>
    </citation>
    <scope>NUCLEOTIDE SEQUENCE</scope>
</reference>
<feature type="transmembrane region" description="Helical" evidence="2">
    <location>
        <begin position="94"/>
        <end position="116"/>
    </location>
</feature>
<organism evidence="3">
    <name type="scientific">Albugo laibachii Nc14</name>
    <dbReference type="NCBI Taxonomy" id="890382"/>
    <lineage>
        <taxon>Eukaryota</taxon>
        <taxon>Sar</taxon>
        <taxon>Stramenopiles</taxon>
        <taxon>Oomycota</taxon>
        <taxon>Peronosporomycetes</taxon>
        <taxon>Albuginales</taxon>
        <taxon>Albuginaceae</taxon>
        <taxon>Albugo</taxon>
    </lineage>
</organism>
<reference evidence="3" key="2">
    <citation type="submission" date="2011-02" db="EMBL/GenBank/DDBJ databases">
        <authorList>
            <person name="MacLean D."/>
        </authorList>
    </citation>
    <scope>NUCLEOTIDE SEQUENCE</scope>
</reference>
<dbReference type="AlphaFoldDB" id="F0WAS9"/>
<keyword evidence="2" id="KW-1133">Transmembrane helix</keyword>
<sequence length="339" mass="36653">MAISRSVLHRSLQPFRFYSPRPHFRSAITMGSYLTIINNTELTYECKVGVHESVLAKSLFGVAVASGALAGLSITAFIGSLLIHGVATATVTSINLILVTISGGGMFGMHLTGVFGPKHQLKSMRMTTQQFDYFDASSVSKLNIELEKKKFFELKAGESHQYGKMTLGLLRQATCVRNVYLSNVSMDMEVLVVQPIWSSVVPNRNRNYDLKAAMLKTSVKHYRVNSAKFMDYENKTFSAQPIVLVNKNQNMTTTTMHATSTSMSPSETANPPPLDNSQPAVGIPIYQKGYGDGVPSGSGPNHVSSEAQYVATPTTVVSSAGTSVNTGTPILPSSSSIKL</sequence>
<keyword evidence="2" id="KW-0472">Membrane</keyword>
<feature type="region of interest" description="Disordered" evidence="1">
    <location>
        <begin position="319"/>
        <end position="339"/>
    </location>
</feature>
<feature type="transmembrane region" description="Helical" evidence="2">
    <location>
        <begin position="59"/>
        <end position="82"/>
    </location>
</feature>
<dbReference type="EMBL" id="FR824092">
    <property type="protein sequence ID" value="CCA18251.1"/>
    <property type="molecule type" value="Genomic_DNA"/>
</dbReference>
<evidence type="ECO:0000256" key="2">
    <source>
        <dbReference type="SAM" id="Phobius"/>
    </source>
</evidence>
<evidence type="ECO:0000256" key="1">
    <source>
        <dbReference type="SAM" id="MobiDB-lite"/>
    </source>
</evidence>
<name>F0WAS9_9STRA</name>
<accession>F0WAS9</accession>
<dbReference type="HOGENOM" id="CLU_819927_0_0_1"/>